<dbReference type="InParanoid" id="A0A517SAQ4"/>
<keyword evidence="6" id="KW-0812">Transmembrane</keyword>
<protein>
    <submittedName>
        <fullName evidence="8">Poly-beta-1,6-N-acetyl-D-glucosamine synthase</fullName>
        <ecNumber evidence="8">2.4.1.-</ecNumber>
    </submittedName>
</protein>
<keyword evidence="4 8" id="KW-0808">Transferase</keyword>
<accession>A0A517SAQ4</accession>
<reference evidence="8 9" key="1">
    <citation type="submission" date="2019-02" db="EMBL/GenBank/DDBJ databases">
        <title>Deep-cultivation of Planctomycetes and their phenomic and genomic characterization uncovers novel biology.</title>
        <authorList>
            <person name="Wiegand S."/>
            <person name="Jogler M."/>
            <person name="Boedeker C."/>
            <person name="Pinto D."/>
            <person name="Vollmers J."/>
            <person name="Rivas-Marin E."/>
            <person name="Kohn T."/>
            <person name="Peeters S.H."/>
            <person name="Heuer A."/>
            <person name="Rast P."/>
            <person name="Oberbeckmann S."/>
            <person name="Bunk B."/>
            <person name="Jeske O."/>
            <person name="Meyerdierks A."/>
            <person name="Storesund J.E."/>
            <person name="Kallscheuer N."/>
            <person name="Luecker S."/>
            <person name="Lage O.M."/>
            <person name="Pohl T."/>
            <person name="Merkel B.J."/>
            <person name="Hornburger P."/>
            <person name="Mueller R.-W."/>
            <person name="Bruemmer F."/>
            <person name="Labrenz M."/>
            <person name="Spormann A.M."/>
            <person name="Op den Camp H."/>
            <person name="Overmann J."/>
            <person name="Amann R."/>
            <person name="Jetten M.S.M."/>
            <person name="Mascher T."/>
            <person name="Medema M.H."/>
            <person name="Devos D.P."/>
            <person name="Kaster A.-K."/>
            <person name="Ovreas L."/>
            <person name="Rohde M."/>
            <person name="Galperin M.Y."/>
            <person name="Jogler C."/>
        </authorList>
    </citation>
    <scope>NUCLEOTIDE SEQUENCE [LARGE SCALE GENOMIC DNA]</scope>
    <source>
        <strain evidence="8 9">Pan44</strain>
    </source>
</reference>
<keyword evidence="2" id="KW-1003">Cell membrane</keyword>
<evidence type="ECO:0000256" key="2">
    <source>
        <dbReference type="ARBA" id="ARBA00022475"/>
    </source>
</evidence>
<dbReference type="GO" id="GO:0005886">
    <property type="term" value="C:plasma membrane"/>
    <property type="evidence" value="ECO:0007669"/>
    <property type="project" value="UniProtKB-SubCell"/>
</dbReference>
<dbReference type="Pfam" id="PF00535">
    <property type="entry name" value="Glycos_transf_2"/>
    <property type="match status" value="1"/>
</dbReference>
<evidence type="ECO:0000313" key="8">
    <source>
        <dbReference type="EMBL" id="QDT53214.1"/>
    </source>
</evidence>
<feature type="domain" description="Glycosyltransferase 2-like" evidence="7">
    <location>
        <begin position="51"/>
        <end position="220"/>
    </location>
</feature>
<dbReference type="InterPro" id="IPR029044">
    <property type="entry name" value="Nucleotide-diphossugar_trans"/>
</dbReference>
<dbReference type="InterPro" id="IPR001173">
    <property type="entry name" value="Glyco_trans_2-like"/>
</dbReference>
<evidence type="ECO:0000256" key="1">
    <source>
        <dbReference type="ARBA" id="ARBA00004236"/>
    </source>
</evidence>
<keyword evidence="9" id="KW-1185">Reference proteome</keyword>
<sequence length="387" mass="42883">MTTTDWIWTALAGIDFAAAGVCAALWALSEHVIRSLSSVDAEGRAVWPRVSIVVAARNEERNIEEGVRSLLALDYPALQMTVVNDRSTDGTAAILARLAAEDPRLNVVEIDQLPNGWLGKNNALHVGAFRSDGEWLLFTDADVIFAPDTLRKAVTFAEGERLDHLAATPRVVTPSFWLRAFVPVFSMCFVLYVKAWAVRSKDKSAFVGIGAFNLVRASAYRSIGGHEKLRLRPDDDVKLGKVLKDAGFQPDFVIASEHLAVEWYTSVWELIRGLEKNTFAGADYRKGLVLFANAFLMIVYVLPFAAMFMTPWPANLMFAIAAAVYVVFAGRACLSNGQPSWLGILFPLGVVLFAGIQLRTMILNLWQGGIRWRDTFYPLDELRKNVV</sequence>
<dbReference type="Proteomes" id="UP000315700">
    <property type="component" value="Chromosome"/>
</dbReference>
<organism evidence="8 9">
    <name type="scientific">Caulifigura coniformis</name>
    <dbReference type="NCBI Taxonomy" id="2527983"/>
    <lineage>
        <taxon>Bacteria</taxon>
        <taxon>Pseudomonadati</taxon>
        <taxon>Planctomycetota</taxon>
        <taxon>Planctomycetia</taxon>
        <taxon>Planctomycetales</taxon>
        <taxon>Planctomycetaceae</taxon>
        <taxon>Caulifigura</taxon>
    </lineage>
</organism>
<dbReference type="GO" id="GO:0016757">
    <property type="term" value="F:glycosyltransferase activity"/>
    <property type="evidence" value="ECO:0007669"/>
    <property type="project" value="UniProtKB-KW"/>
</dbReference>
<gene>
    <name evidence="8" type="primary">pgaC_1</name>
    <name evidence="8" type="ORF">Pan44_12300</name>
</gene>
<dbReference type="PANTHER" id="PTHR43646:SF2">
    <property type="entry name" value="GLYCOSYLTRANSFERASE 2-LIKE DOMAIN-CONTAINING PROTEIN"/>
    <property type="match status" value="1"/>
</dbReference>
<evidence type="ECO:0000256" key="3">
    <source>
        <dbReference type="ARBA" id="ARBA00022676"/>
    </source>
</evidence>
<dbReference type="PANTHER" id="PTHR43646">
    <property type="entry name" value="GLYCOSYLTRANSFERASE"/>
    <property type="match status" value="1"/>
</dbReference>
<dbReference type="CDD" id="cd06423">
    <property type="entry name" value="CESA_like"/>
    <property type="match status" value="1"/>
</dbReference>
<evidence type="ECO:0000256" key="4">
    <source>
        <dbReference type="ARBA" id="ARBA00022679"/>
    </source>
</evidence>
<feature type="transmembrane region" description="Helical" evidence="6">
    <location>
        <begin position="6"/>
        <end position="28"/>
    </location>
</feature>
<dbReference type="EC" id="2.4.1.-" evidence="8"/>
<dbReference type="EMBL" id="CP036271">
    <property type="protein sequence ID" value="QDT53214.1"/>
    <property type="molecule type" value="Genomic_DNA"/>
</dbReference>
<evidence type="ECO:0000313" key="9">
    <source>
        <dbReference type="Proteomes" id="UP000315700"/>
    </source>
</evidence>
<keyword evidence="6" id="KW-1133">Transmembrane helix</keyword>
<keyword evidence="3 8" id="KW-0328">Glycosyltransferase</keyword>
<dbReference type="Gene3D" id="3.90.550.10">
    <property type="entry name" value="Spore Coat Polysaccharide Biosynthesis Protein SpsA, Chain A"/>
    <property type="match status" value="1"/>
</dbReference>
<dbReference type="SUPFAM" id="SSF53448">
    <property type="entry name" value="Nucleotide-diphospho-sugar transferases"/>
    <property type="match status" value="1"/>
</dbReference>
<dbReference type="KEGG" id="ccos:Pan44_12300"/>
<comment type="subcellular location">
    <subcellularLocation>
        <location evidence="1">Cell membrane</location>
    </subcellularLocation>
</comment>
<evidence type="ECO:0000256" key="6">
    <source>
        <dbReference type="SAM" id="Phobius"/>
    </source>
</evidence>
<dbReference type="AlphaFoldDB" id="A0A517SAQ4"/>
<feature type="transmembrane region" description="Helical" evidence="6">
    <location>
        <begin position="176"/>
        <end position="193"/>
    </location>
</feature>
<evidence type="ECO:0000259" key="7">
    <source>
        <dbReference type="Pfam" id="PF00535"/>
    </source>
</evidence>
<feature type="transmembrane region" description="Helical" evidence="6">
    <location>
        <begin position="316"/>
        <end position="334"/>
    </location>
</feature>
<feature type="transmembrane region" description="Helical" evidence="6">
    <location>
        <begin position="341"/>
        <end position="362"/>
    </location>
</feature>
<name>A0A517SAQ4_9PLAN</name>
<keyword evidence="5 6" id="KW-0472">Membrane</keyword>
<proteinExistence type="predicted"/>
<feature type="transmembrane region" description="Helical" evidence="6">
    <location>
        <begin position="288"/>
        <end position="310"/>
    </location>
</feature>
<evidence type="ECO:0000256" key="5">
    <source>
        <dbReference type="ARBA" id="ARBA00023136"/>
    </source>
</evidence>
<dbReference type="RefSeq" id="WP_197453894.1">
    <property type="nucleotide sequence ID" value="NZ_CP036271.1"/>
</dbReference>